<proteinExistence type="predicted"/>
<dbReference type="AlphaFoldDB" id="A0A6L2MP77"/>
<comment type="caution">
    <text evidence="2">The sequence shown here is derived from an EMBL/GenBank/DDBJ whole genome shotgun (WGS) entry which is preliminary data.</text>
</comment>
<dbReference type="EMBL" id="BKCJ010006837">
    <property type="protein sequence ID" value="GEU74184.1"/>
    <property type="molecule type" value="Genomic_DNA"/>
</dbReference>
<protein>
    <recommendedName>
        <fullName evidence="3">Reverse transcriptase domain-containing protein</fullName>
    </recommendedName>
</protein>
<sequence length="242" mass="28140">MGCYSKHEFDYNTKKKDKIESKPEKNRNRGEAGKSQKQLQSVEKGKLKKTQKEGPEMQTHASFIRRKKLRGLNLQFKERYKRGTKAAKQSGNPTFSLHKEITSPEVTHEIHDSKGCNFLSEELPYIDFFNDIHPHFDDDSLSGSTTYSANSLHEEFTDELALITYPSGYDDNLTCDIESDLREIEFLLYQGEYFDFKDSNDQTDLTNLVDLFVDPIPEMFTDEQPPDYSFPPRFDVYPDDFL</sequence>
<name>A0A6L2MP77_TANCI</name>
<gene>
    <name evidence="2" type="ORF">Tci_046162</name>
</gene>
<feature type="region of interest" description="Disordered" evidence="1">
    <location>
        <begin position="1"/>
        <end position="62"/>
    </location>
</feature>
<accession>A0A6L2MP77</accession>
<reference evidence="2" key="1">
    <citation type="journal article" date="2019" name="Sci. Rep.">
        <title>Draft genome of Tanacetum cinerariifolium, the natural source of mosquito coil.</title>
        <authorList>
            <person name="Yamashiro T."/>
            <person name="Shiraishi A."/>
            <person name="Satake H."/>
            <person name="Nakayama K."/>
        </authorList>
    </citation>
    <scope>NUCLEOTIDE SEQUENCE</scope>
</reference>
<evidence type="ECO:0008006" key="3">
    <source>
        <dbReference type="Google" id="ProtNLM"/>
    </source>
</evidence>
<evidence type="ECO:0000313" key="2">
    <source>
        <dbReference type="EMBL" id="GEU74184.1"/>
    </source>
</evidence>
<feature type="non-terminal residue" evidence="2">
    <location>
        <position position="242"/>
    </location>
</feature>
<feature type="compositionally biased region" description="Basic and acidic residues" evidence="1">
    <location>
        <begin position="1"/>
        <end position="34"/>
    </location>
</feature>
<evidence type="ECO:0000256" key="1">
    <source>
        <dbReference type="SAM" id="MobiDB-lite"/>
    </source>
</evidence>
<organism evidence="2">
    <name type="scientific">Tanacetum cinerariifolium</name>
    <name type="common">Dalmatian daisy</name>
    <name type="synonym">Chrysanthemum cinerariifolium</name>
    <dbReference type="NCBI Taxonomy" id="118510"/>
    <lineage>
        <taxon>Eukaryota</taxon>
        <taxon>Viridiplantae</taxon>
        <taxon>Streptophyta</taxon>
        <taxon>Embryophyta</taxon>
        <taxon>Tracheophyta</taxon>
        <taxon>Spermatophyta</taxon>
        <taxon>Magnoliopsida</taxon>
        <taxon>eudicotyledons</taxon>
        <taxon>Gunneridae</taxon>
        <taxon>Pentapetalae</taxon>
        <taxon>asterids</taxon>
        <taxon>campanulids</taxon>
        <taxon>Asterales</taxon>
        <taxon>Asteraceae</taxon>
        <taxon>Asteroideae</taxon>
        <taxon>Anthemideae</taxon>
        <taxon>Anthemidinae</taxon>
        <taxon>Tanacetum</taxon>
    </lineage>
</organism>